<protein>
    <submittedName>
        <fullName evidence="2">Uncharacterized protein</fullName>
    </submittedName>
</protein>
<keyword evidence="1" id="KW-0812">Transmembrane</keyword>
<reference evidence="2 3" key="1">
    <citation type="submission" date="2017-08" db="EMBL/GenBank/DDBJ databases">
        <title>Infants hospitalized years apart are colonized by the same room-sourced microbial strains.</title>
        <authorList>
            <person name="Brooks B."/>
            <person name="Olm M.R."/>
            <person name="Firek B.A."/>
            <person name="Baker R."/>
            <person name="Thomas B.C."/>
            <person name="Morowitz M.J."/>
            <person name="Banfield J.F."/>
        </authorList>
    </citation>
    <scope>NUCLEOTIDE SEQUENCE [LARGE SCALE GENOMIC DNA]</scope>
    <source>
        <strain evidence="2">S2_005_002_R2_34</strain>
    </source>
</reference>
<evidence type="ECO:0000313" key="3">
    <source>
        <dbReference type="Proteomes" id="UP000249185"/>
    </source>
</evidence>
<feature type="transmembrane region" description="Helical" evidence="1">
    <location>
        <begin position="129"/>
        <end position="151"/>
    </location>
</feature>
<evidence type="ECO:0000313" key="2">
    <source>
        <dbReference type="EMBL" id="PZQ47309.1"/>
    </source>
</evidence>
<sequence length="198" mass="20936">MTESRTFANPLTAEGREKMRENWRTGRETMKRYPGAGASNLVTMMFWLVVIVGFRPEMDGDLRVQILFTTAVIVAVLPLGIVLSALLAEAAHVSFGTARTVALFGAAMVASVGIGVVRTSVPLGSAGKAIVAATFLGFFTWTATLICASYLRQGRATPSPEPVENDALARGQVSLAMGGSLAAFFALTAILLAVWIAL</sequence>
<feature type="transmembrane region" description="Helical" evidence="1">
    <location>
        <begin position="171"/>
        <end position="197"/>
    </location>
</feature>
<feature type="transmembrane region" description="Helical" evidence="1">
    <location>
        <begin position="100"/>
        <end position="117"/>
    </location>
</feature>
<keyword evidence="1" id="KW-0472">Membrane</keyword>
<gene>
    <name evidence="2" type="ORF">DI556_17710</name>
</gene>
<organism evidence="2 3">
    <name type="scientific">Rhodovulum sulfidophilum</name>
    <name type="common">Rhodobacter sulfidophilus</name>
    <dbReference type="NCBI Taxonomy" id="35806"/>
    <lineage>
        <taxon>Bacteria</taxon>
        <taxon>Pseudomonadati</taxon>
        <taxon>Pseudomonadota</taxon>
        <taxon>Alphaproteobacteria</taxon>
        <taxon>Rhodobacterales</taxon>
        <taxon>Paracoccaceae</taxon>
        <taxon>Rhodovulum</taxon>
    </lineage>
</organism>
<comment type="caution">
    <text evidence="2">The sequence shown here is derived from an EMBL/GenBank/DDBJ whole genome shotgun (WGS) entry which is preliminary data.</text>
</comment>
<accession>A0A2W5N4M1</accession>
<dbReference type="EMBL" id="QFPW01000017">
    <property type="protein sequence ID" value="PZQ47309.1"/>
    <property type="molecule type" value="Genomic_DNA"/>
</dbReference>
<dbReference type="AlphaFoldDB" id="A0A2W5N4M1"/>
<keyword evidence="1" id="KW-1133">Transmembrane helix</keyword>
<name>A0A2W5N4M1_RHOSU</name>
<proteinExistence type="predicted"/>
<evidence type="ECO:0000256" key="1">
    <source>
        <dbReference type="SAM" id="Phobius"/>
    </source>
</evidence>
<feature type="transmembrane region" description="Helical" evidence="1">
    <location>
        <begin position="66"/>
        <end position="88"/>
    </location>
</feature>
<dbReference type="Proteomes" id="UP000249185">
    <property type="component" value="Unassembled WGS sequence"/>
</dbReference>
<feature type="transmembrane region" description="Helical" evidence="1">
    <location>
        <begin position="33"/>
        <end position="54"/>
    </location>
</feature>